<dbReference type="Gene3D" id="3.20.20.70">
    <property type="entry name" value="Aldolase class I"/>
    <property type="match status" value="1"/>
</dbReference>
<evidence type="ECO:0000256" key="3">
    <source>
        <dbReference type="ARBA" id="ARBA00022643"/>
    </source>
</evidence>
<feature type="binding site" evidence="7">
    <location>
        <position position="158"/>
    </location>
    <ligand>
        <name>FMN</name>
        <dbReference type="ChEBI" id="CHEBI:58210"/>
    </ligand>
</feature>
<dbReference type="InterPro" id="IPR037396">
    <property type="entry name" value="FMN_HAD"/>
</dbReference>
<feature type="binding site" evidence="7">
    <location>
        <position position="186"/>
    </location>
    <ligand>
        <name>FMN</name>
        <dbReference type="ChEBI" id="CHEBI:58210"/>
    </ligand>
</feature>
<organism evidence="9 10">
    <name type="scientific">Saccharopolyspora hirsuta</name>
    <dbReference type="NCBI Taxonomy" id="1837"/>
    <lineage>
        <taxon>Bacteria</taxon>
        <taxon>Bacillati</taxon>
        <taxon>Actinomycetota</taxon>
        <taxon>Actinomycetes</taxon>
        <taxon>Pseudonocardiales</taxon>
        <taxon>Pseudonocardiaceae</taxon>
        <taxon>Saccharopolyspora</taxon>
    </lineage>
</organism>
<feature type="binding site" evidence="7">
    <location>
        <position position="136"/>
    </location>
    <ligand>
        <name>FMN</name>
        <dbReference type="ChEBI" id="CHEBI:58210"/>
    </ligand>
</feature>
<evidence type="ECO:0000256" key="4">
    <source>
        <dbReference type="ARBA" id="ARBA00023002"/>
    </source>
</evidence>
<name>A0A5M7BC42_SACHI</name>
<feature type="binding site" evidence="7">
    <location>
        <position position="298"/>
    </location>
    <ligand>
        <name>FMN</name>
        <dbReference type="ChEBI" id="CHEBI:58210"/>
    </ligand>
</feature>
<feature type="binding site" evidence="7">
    <location>
        <begin position="107"/>
        <end position="109"/>
    </location>
    <ligand>
        <name>FMN</name>
        <dbReference type="ChEBI" id="CHEBI:58210"/>
    </ligand>
</feature>
<sequence length="403" mass="43060">MSGRRIPRWSDLAPLLRPKPVALNGTRRRLANAATVDDLRAVARRRAPRAVFDYTDGGAGAEISMARNRAAFDRIEFRPAVLHDVSNVDTSATILGQSAALPIALAPTGFTRMMHHEGEVAVARAAAAAGVPYALSTMGTTSAGDLAAAAPQTRRWFQLYLWRDRDRSIDLVRAAERAGYEAVVLTVDTPVAGSRLRDVRNGMTIPPSLTARTFLDGALRPHWWLNLLTTEPLQFASFSSWEGTVADLANHMFDPSATIQDVAWLRETWPGKLIVKGVQRAEDAKAVVDAGADAVVVSNHGGRQLDRAPVPLEELPSVVAAVGDRAEVYVDGGVQSGADAVAAVCLGATAVLVGRAYLYGLMAGGEAGVHRVLEILAAEVRQTMQLLGAASVKELTPGQVRLR</sequence>
<reference evidence="9 10" key="1">
    <citation type="submission" date="2019-09" db="EMBL/GenBank/DDBJ databases">
        <title>Draft genome sequence of the thermophilic Saccharopolyspora hirsuta VKM Ac-666T.</title>
        <authorList>
            <person name="Lobastova T.G."/>
            <person name="Fokina V."/>
            <person name="Bragin E.Y."/>
            <person name="Shtratnikova V.Y."/>
            <person name="Starodumova I.P."/>
            <person name="Tarlachkov S.V."/>
            <person name="Donova M.V."/>
        </authorList>
    </citation>
    <scope>NUCLEOTIDE SEQUENCE [LARGE SCALE GENOMIC DNA]</scope>
    <source>
        <strain evidence="9 10">VKM Ac-666</strain>
    </source>
</reference>
<dbReference type="OrthoDB" id="9770452at2"/>
<dbReference type="GO" id="GO:0010181">
    <property type="term" value="F:FMN binding"/>
    <property type="evidence" value="ECO:0007669"/>
    <property type="project" value="InterPro"/>
</dbReference>
<dbReference type="PANTHER" id="PTHR10578">
    <property type="entry name" value="S -2-HYDROXY-ACID OXIDASE-RELATED"/>
    <property type="match status" value="1"/>
</dbReference>
<dbReference type="InterPro" id="IPR012133">
    <property type="entry name" value="Alpha-hydoxy_acid_DH_FMN"/>
</dbReference>
<dbReference type="Proteomes" id="UP000323946">
    <property type="component" value="Unassembled WGS sequence"/>
</dbReference>
<dbReference type="PANTHER" id="PTHR10578:SF107">
    <property type="entry name" value="2-HYDROXYACID OXIDASE 1"/>
    <property type="match status" value="1"/>
</dbReference>
<evidence type="ECO:0000256" key="7">
    <source>
        <dbReference type="PIRSR" id="PIRSR000138-2"/>
    </source>
</evidence>
<keyword evidence="4" id="KW-0560">Oxidoreductase</keyword>
<feature type="binding site" evidence="7">
    <location>
        <position position="195"/>
    </location>
    <ligand>
        <name>glyoxylate</name>
        <dbReference type="ChEBI" id="CHEBI:36655"/>
    </ligand>
</feature>
<dbReference type="InterPro" id="IPR000262">
    <property type="entry name" value="FMN-dep_DH"/>
</dbReference>
<feature type="domain" description="FMN hydroxy acid dehydrogenase" evidence="8">
    <location>
        <begin position="28"/>
        <end position="403"/>
    </location>
</feature>
<dbReference type="RefSeq" id="WP_150070962.1">
    <property type="nucleotide sequence ID" value="NZ_VWPH01000027.1"/>
</dbReference>
<dbReference type="SUPFAM" id="SSF51395">
    <property type="entry name" value="FMN-linked oxidoreductases"/>
    <property type="match status" value="1"/>
</dbReference>
<accession>A0A5M7BC42</accession>
<dbReference type="PIRSF" id="PIRSF000138">
    <property type="entry name" value="Al-hdrx_acd_dh"/>
    <property type="match status" value="1"/>
</dbReference>
<protein>
    <submittedName>
        <fullName evidence="9">Alpha-hydroxy-acid oxidizing protein</fullName>
    </submittedName>
</protein>
<dbReference type="InterPro" id="IPR013785">
    <property type="entry name" value="Aldolase_TIM"/>
</dbReference>
<comment type="cofactor">
    <cofactor evidence="1">
        <name>FMN</name>
        <dbReference type="ChEBI" id="CHEBI:58210"/>
    </cofactor>
</comment>
<comment type="similarity">
    <text evidence="5">Belongs to the FMN-dependent alpha-hydroxy acid dehydrogenase family.</text>
</comment>
<dbReference type="AlphaFoldDB" id="A0A5M7BC42"/>
<feature type="binding site" evidence="7">
    <location>
        <position position="303"/>
    </location>
    <ligand>
        <name>glyoxylate</name>
        <dbReference type="ChEBI" id="CHEBI:36655"/>
    </ligand>
</feature>
<dbReference type="PROSITE" id="PS51349">
    <property type="entry name" value="FMN_HYDROXY_ACID_DH_2"/>
    <property type="match status" value="1"/>
</dbReference>
<evidence type="ECO:0000259" key="8">
    <source>
        <dbReference type="PROSITE" id="PS51349"/>
    </source>
</evidence>
<keyword evidence="10" id="KW-1185">Reference proteome</keyword>
<dbReference type="PROSITE" id="PS00557">
    <property type="entry name" value="FMN_HYDROXY_ACID_DH_1"/>
    <property type="match status" value="1"/>
</dbReference>
<evidence type="ECO:0000313" key="9">
    <source>
        <dbReference type="EMBL" id="KAA5824901.1"/>
    </source>
</evidence>
<dbReference type="CDD" id="cd02809">
    <property type="entry name" value="alpha_hydroxyacid_oxid_FMN"/>
    <property type="match status" value="1"/>
</dbReference>
<evidence type="ECO:0000256" key="5">
    <source>
        <dbReference type="ARBA" id="ARBA00024042"/>
    </source>
</evidence>
<gene>
    <name evidence="9" type="ORF">F1721_34005</name>
</gene>
<feature type="binding site" evidence="7">
    <location>
        <position position="300"/>
    </location>
    <ligand>
        <name>glyoxylate</name>
        <dbReference type="ChEBI" id="CHEBI:36655"/>
    </ligand>
</feature>
<feature type="binding site" evidence="7">
    <location>
        <position position="160"/>
    </location>
    <ligand>
        <name>glyoxylate</name>
        <dbReference type="ChEBI" id="CHEBI:36655"/>
    </ligand>
</feature>
<feature type="active site" description="Proton acceptor" evidence="6">
    <location>
        <position position="300"/>
    </location>
</feature>
<dbReference type="Pfam" id="PF01070">
    <property type="entry name" value="FMN_dh"/>
    <property type="match status" value="1"/>
</dbReference>
<feature type="binding site" evidence="7">
    <location>
        <begin position="354"/>
        <end position="355"/>
    </location>
    <ligand>
        <name>FMN</name>
        <dbReference type="ChEBI" id="CHEBI:58210"/>
    </ligand>
</feature>
<dbReference type="EMBL" id="VWPH01000027">
    <property type="protein sequence ID" value="KAA5824901.1"/>
    <property type="molecule type" value="Genomic_DNA"/>
</dbReference>
<proteinExistence type="inferred from homology"/>
<keyword evidence="2 7" id="KW-0285">Flavoprotein</keyword>
<dbReference type="SMR" id="A0A5M7BC42"/>
<dbReference type="FunFam" id="3.20.20.70:FF:000029">
    <property type="entry name" value="L-lactate dehydrogenase"/>
    <property type="match status" value="1"/>
</dbReference>
<evidence type="ECO:0000256" key="1">
    <source>
        <dbReference type="ARBA" id="ARBA00001917"/>
    </source>
</evidence>
<evidence type="ECO:0000313" key="10">
    <source>
        <dbReference type="Proteomes" id="UP000323946"/>
    </source>
</evidence>
<evidence type="ECO:0000256" key="6">
    <source>
        <dbReference type="PIRSR" id="PIRSR000138-1"/>
    </source>
</evidence>
<comment type="caution">
    <text evidence="9">The sequence shown here is derived from an EMBL/GenBank/DDBJ whole genome shotgun (WGS) entry which is preliminary data.</text>
</comment>
<feature type="binding site" evidence="7">
    <location>
        <position position="54"/>
    </location>
    <ligand>
        <name>glyoxylate</name>
        <dbReference type="ChEBI" id="CHEBI:36655"/>
    </ligand>
</feature>
<dbReference type="GO" id="GO:0016614">
    <property type="term" value="F:oxidoreductase activity, acting on CH-OH group of donors"/>
    <property type="evidence" value="ECO:0007669"/>
    <property type="project" value="UniProtKB-ARBA"/>
</dbReference>
<dbReference type="InterPro" id="IPR008259">
    <property type="entry name" value="FMN_hydac_DH_AS"/>
</dbReference>
<feature type="binding site" evidence="7">
    <location>
        <position position="276"/>
    </location>
    <ligand>
        <name>FMN</name>
        <dbReference type="ChEBI" id="CHEBI:58210"/>
    </ligand>
</feature>
<evidence type="ECO:0000256" key="2">
    <source>
        <dbReference type="ARBA" id="ARBA00022630"/>
    </source>
</evidence>
<keyword evidence="3 7" id="KW-0288">FMN</keyword>